<protein>
    <recommendedName>
        <fullName evidence="2">C2H2-type domain-containing protein</fullName>
    </recommendedName>
</protein>
<dbReference type="Gene3D" id="3.30.160.60">
    <property type="entry name" value="Classic Zinc Finger"/>
    <property type="match status" value="1"/>
</dbReference>
<dbReference type="GO" id="GO:0008270">
    <property type="term" value="F:zinc ion binding"/>
    <property type="evidence" value="ECO:0007669"/>
    <property type="project" value="UniProtKB-KW"/>
</dbReference>
<dbReference type="PROSITE" id="PS50157">
    <property type="entry name" value="ZINC_FINGER_C2H2_2"/>
    <property type="match status" value="1"/>
</dbReference>
<organism evidence="3 4">
    <name type="scientific">Mytilus coruscus</name>
    <name type="common">Sea mussel</name>
    <dbReference type="NCBI Taxonomy" id="42192"/>
    <lineage>
        <taxon>Eukaryota</taxon>
        <taxon>Metazoa</taxon>
        <taxon>Spiralia</taxon>
        <taxon>Lophotrochozoa</taxon>
        <taxon>Mollusca</taxon>
        <taxon>Bivalvia</taxon>
        <taxon>Autobranchia</taxon>
        <taxon>Pteriomorphia</taxon>
        <taxon>Mytilida</taxon>
        <taxon>Mytiloidea</taxon>
        <taxon>Mytilidae</taxon>
        <taxon>Mytilinae</taxon>
        <taxon>Mytilus</taxon>
    </lineage>
</organism>
<keyword evidence="1" id="KW-0863">Zinc-finger</keyword>
<accession>A0A6J8ERZ6</accession>
<proteinExistence type="predicted"/>
<evidence type="ECO:0000256" key="1">
    <source>
        <dbReference type="PROSITE-ProRule" id="PRU00042"/>
    </source>
</evidence>
<feature type="domain" description="C2H2-type" evidence="2">
    <location>
        <begin position="69"/>
        <end position="97"/>
    </location>
</feature>
<dbReference type="Proteomes" id="UP000507470">
    <property type="component" value="Unassembled WGS sequence"/>
</dbReference>
<sequence length="238" mass="27684">MSTYSPMIFSNSSYFDQREPKNTPRQTITTKELLNFTNISRDHRNDFLSQVSCMCGTCDEACFHTKHELGCGECAKTFSSKDSLRRHERTVHQLNRQKTHQQGTYACDTCQQKVYRRKARLENLIFPETIRYFVDIMLHFGRRGRENLSNLTRKHFAVKRGADDKLYVYKVIDEQTKNHQSDSELSSHGRMVSCSLSIGKTFPSMTQHGKQTDVCQHVTDDFHQPQVLEECLLPYSDI</sequence>
<keyword evidence="1" id="KW-0479">Metal-binding</keyword>
<evidence type="ECO:0000313" key="4">
    <source>
        <dbReference type="Proteomes" id="UP000507470"/>
    </source>
</evidence>
<dbReference type="AlphaFoldDB" id="A0A6J8ERZ6"/>
<dbReference type="EMBL" id="CACVKT020009597">
    <property type="protein sequence ID" value="CAC5422442.1"/>
    <property type="molecule type" value="Genomic_DNA"/>
</dbReference>
<gene>
    <name evidence="3" type="ORF">MCOR_54492</name>
</gene>
<reference evidence="3 4" key="1">
    <citation type="submission" date="2020-06" db="EMBL/GenBank/DDBJ databases">
        <authorList>
            <person name="Li R."/>
            <person name="Bekaert M."/>
        </authorList>
    </citation>
    <scope>NUCLEOTIDE SEQUENCE [LARGE SCALE GENOMIC DNA]</scope>
    <source>
        <strain evidence="4">wild</strain>
    </source>
</reference>
<evidence type="ECO:0000313" key="3">
    <source>
        <dbReference type="EMBL" id="CAC5422442.1"/>
    </source>
</evidence>
<keyword evidence="1" id="KW-0862">Zinc</keyword>
<keyword evidence="4" id="KW-1185">Reference proteome</keyword>
<dbReference type="InterPro" id="IPR013087">
    <property type="entry name" value="Znf_C2H2_type"/>
</dbReference>
<dbReference type="PROSITE" id="PS00028">
    <property type="entry name" value="ZINC_FINGER_C2H2_1"/>
    <property type="match status" value="1"/>
</dbReference>
<name>A0A6J8ERZ6_MYTCO</name>
<evidence type="ECO:0000259" key="2">
    <source>
        <dbReference type="PROSITE" id="PS50157"/>
    </source>
</evidence>